<dbReference type="Proteomes" id="UP000651085">
    <property type="component" value="Unassembled WGS sequence"/>
</dbReference>
<dbReference type="InterPro" id="IPR036249">
    <property type="entry name" value="Thioredoxin-like_sf"/>
</dbReference>
<protein>
    <submittedName>
        <fullName evidence="1">Omp28-related outer membrane protein</fullName>
    </submittedName>
</protein>
<reference evidence="1" key="1">
    <citation type="submission" date="2020-08" db="EMBL/GenBank/DDBJ databases">
        <title>Genome public.</title>
        <authorList>
            <person name="Liu C."/>
            <person name="Sun Q."/>
        </authorList>
    </citation>
    <scope>NUCLEOTIDE SEQUENCE</scope>
    <source>
        <strain evidence="1">N12</strain>
    </source>
</reference>
<proteinExistence type="predicted"/>
<accession>A0A926F4T0</accession>
<gene>
    <name evidence="1" type="ORF">H8744_12260</name>
</gene>
<name>A0A926F4T0_9BACT</name>
<dbReference type="Gene3D" id="2.60.40.10">
    <property type="entry name" value="Immunoglobulins"/>
    <property type="match status" value="2"/>
</dbReference>
<evidence type="ECO:0000313" key="1">
    <source>
        <dbReference type="EMBL" id="MBC8594005.1"/>
    </source>
</evidence>
<dbReference type="InterPro" id="IPR013783">
    <property type="entry name" value="Ig-like_fold"/>
</dbReference>
<evidence type="ECO:0000313" key="2">
    <source>
        <dbReference type="Proteomes" id="UP000651085"/>
    </source>
</evidence>
<dbReference type="RefSeq" id="WP_262435110.1">
    <property type="nucleotide sequence ID" value="NZ_JACRTF010000001.1"/>
</dbReference>
<dbReference type="NCBIfam" id="TIGR04183">
    <property type="entry name" value="Por_Secre_tail"/>
    <property type="match status" value="1"/>
</dbReference>
<organism evidence="1 2">
    <name type="scientific">Jilunia laotingensis</name>
    <dbReference type="NCBI Taxonomy" id="2763675"/>
    <lineage>
        <taxon>Bacteria</taxon>
        <taxon>Pseudomonadati</taxon>
        <taxon>Bacteroidota</taxon>
        <taxon>Bacteroidia</taxon>
        <taxon>Bacteroidales</taxon>
        <taxon>Bacteroidaceae</taxon>
        <taxon>Jilunia</taxon>
    </lineage>
</organism>
<dbReference type="Pfam" id="PF11551">
    <property type="entry name" value="Omp28"/>
    <property type="match status" value="1"/>
</dbReference>
<dbReference type="EMBL" id="JACRTF010000001">
    <property type="protein sequence ID" value="MBC8594005.1"/>
    <property type="molecule type" value="Genomic_DNA"/>
</dbReference>
<comment type="caution">
    <text evidence="1">The sequence shown here is derived from an EMBL/GenBank/DDBJ whole genome shotgun (WGS) entry which is preliminary data.</text>
</comment>
<sequence>MKNHMMFRFATLLLLVVPFVISLYATEEFSDFIRLGHSDDILEGYDSSPNPDQSNNLKRAVAIHIPASQMIPCKGNYISIIKFAIAQNVYFSDNGLKVFITKDLNKPYDYEQTVTNIVSMWNHIPLTTPFHMDGEDVYIGYEYYASNKSGISRLTPNNDTSMDWCYQNGKWIQAQNNSALAIQGIVKGEQLPKYNITLNQTELLTYAELGKNMTLSGEFTNMGTATINSFNVNYRLDNGNWMAETIHDVNIPYESSYQFQTQHLSFPNVGEFIVEISVDELNGQKDIYPSDNVSSVYTVGCVDSFTPRNVLLEIFSTERCPNCPEGHNHLESVINDNPQIVTVEHHAGFGSDKYSIQESLDYEWFYNGTTSAPSIMLDRHNQSSYNSSLSSNSPVFSATKLTTELVENALDIPAFATITLSVEYDAVNRNATFHVQGKRLLPLTGNNSKLFVFLTENNIYTNTQSGSAGKAYYHQHVLREVLTDTWGESVNLNKGFTADYHTTINESMNCDEMYAIAFVSNYNPNDVNNCSIYNTAQAKLTGNSSAIQQHTTIPFSVINSGKAISIQGDYDSFKLFNLSGTCLKQSSKPIQHISTETLPKGVYLLQIQKQRENKTYKIILNN</sequence>
<dbReference type="AlphaFoldDB" id="A0A926F4T0"/>
<dbReference type="InterPro" id="IPR026444">
    <property type="entry name" value="Secre_tail"/>
</dbReference>
<dbReference type="InterPro" id="IPR021615">
    <property type="entry name" value="Omp28"/>
</dbReference>
<dbReference type="SUPFAM" id="SSF52833">
    <property type="entry name" value="Thioredoxin-like"/>
    <property type="match status" value="1"/>
</dbReference>
<keyword evidence="2" id="KW-1185">Reference proteome</keyword>